<feature type="binding site" evidence="2">
    <location>
        <begin position="216"/>
        <end position="218"/>
    </location>
    <ligand>
        <name>substrate</name>
    </ligand>
</feature>
<keyword evidence="4" id="KW-1185">Reference proteome</keyword>
<dbReference type="PROSITE" id="PS01066">
    <property type="entry name" value="UPP_SYNTHASE"/>
    <property type="match status" value="1"/>
</dbReference>
<feature type="binding site" evidence="2">
    <location>
        <position position="210"/>
    </location>
    <ligand>
        <name>substrate</name>
    </ligand>
</feature>
<name>A0A1I6D8A7_9FIRM</name>
<gene>
    <name evidence="3" type="ORF">SAMN05660706_10734</name>
</gene>
<dbReference type="NCBIfam" id="NF011405">
    <property type="entry name" value="PRK14830.1"/>
    <property type="match status" value="1"/>
</dbReference>
<feature type="binding site" evidence="2">
    <location>
        <position position="59"/>
    </location>
    <ligand>
        <name>substrate</name>
    </ligand>
</feature>
<feature type="binding site" evidence="2">
    <location>
        <position position="93"/>
    </location>
    <ligand>
        <name>substrate</name>
    </ligand>
</feature>
<dbReference type="NCBIfam" id="TIGR00055">
    <property type="entry name" value="uppS"/>
    <property type="match status" value="1"/>
</dbReference>
<keyword evidence="2" id="KW-0460">Magnesium</keyword>
<keyword evidence="2" id="KW-0479">Metal-binding</keyword>
<proteinExistence type="inferred from homology"/>
<feature type="binding site" evidence="2">
    <location>
        <position position="91"/>
    </location>
    <ligand>
        <name>substrate</name>
    </ligand>
</feature>
<dbReference type="InterPro" id="IPR001441">
    <property type="entry name" value="UPP_synth-like"/>
</dbReference>
<evidence type="ECO:0000256" key="2">
    <source>
        <dbReference type="HAMAP-Rule" id="MF_01139"/>
    </source>
</evidence>
<sequence>MFKRLMGNRRNAVSGCNELSEQEMLQQLDPARMPQHVAIIMDGNGRWATQRGALRSLGHRAGVKALREVVKLGVEIKLKYLTVYAFSTENWKRPREEVNTLMDLLVEYIYKEIDELCANNVRIHPMGLLSELPARAQEAVALAIDRSKNNTGLVFNIALNYGGRAELLRAVHLIGRKIERGELEVEQITEQVIADHLFTAGQPDPDLLIRPSGDYRVSNFLLWQLAYTEFWLTNTMWPDFGRKNFLKALLDFQHRERRFGGLVHD</sequence>
<feature type="binding site" evidence="2">
    <location>
        <begin position="43"/>
        <end position="46"/>
    </location>
    <ligand>
        <name>substrate</name>
    </ligand>
</feature>
<dbReference type="GO" id="GO:0016094">
    <property type="term" value="P:polyprenol biosynthetic process"/>
    <property type="evidence" value="ECO:0007669"/>
    <property type="project" value="TreeGrafter"/>
</dbReference>
<comment type="similarity">
    <text evidence="2">Belongs to the UPP synthase family.</text>
</comment>
<dbReference type="Gene3D" id="3.40.1180.10">
    <property type="entry name" value="Decaprenyl diphosphate synthase-like"/>
    <property type="match status" value="1"/>
</dbReference>
<dbReference type="EMBL" id="FOYM01000007">
    <property type="protein sequence ID" value="SFR01664.1"/>
    <property type="molecule type" value="Genomic_DNA"/>
</dbReference>
<evidence type="ECO:0000313" key="4">
    <source>
        <dbReference type="Proteomes" id="UP000199584"/>
    </source>
</evidence>
<feature type="binding site" evidence="2">
    <location>
        <begin position="87"/>
        <end position="89"/>
    </location>
    <ligand>
        <name>substrate</name>
    </ligand>
</feature>
<protein>
    <recommendedName>
        <fullName evidence="2">Isoprenyl transferase</fullName>
        <ecNumber evidence="2">2.5.1.-</ecNumber>
    </recommendedName>
</protein>
<dbReference type="AlphaFoldDB" id="A0A1I6D8A7"/>
<evidence type="ECO:0000313" key="3">
    <source>
        <dbReference type="EMBL" id="SFR01664.1"/>
    </source>
</evidence>
<dbReference type="GO" id="GO:0045547">
    <property type="term" value="F:ditrans,polycis-polyprenyl diphosphate synthase [(2E,6E)-farnesyl diphosphate specific] activity"/>
    <property type="evidence" value="ECO:0007669"/>
    <property type="project" value="TreeGrafter"/>
</dbReference>
<dbReference type="InterPro" id="IPR018520">
    <property type="entry name" value="UPP_synth-like_CS"/>
</dbReference>
<dbReference type="Proteomes" id="UP000199584">
    <property type="component" value="Unassembled WGS sequence"/>
</dbReference>
<reference evidence="4" key="1">
    <citation type="submission" date="2016-10" db="EMBL/GenBank/DDBJ databases">
        <authorList>
            <person name="Varghese N."/>
            <person name="Submissions S."/>
        </authorList>
    </citation>
    <scope>NUCLEOTIDE SEQUENCE [LARGE SCALE GENOMIC DNA]</scope>
    <source>
        <strain evidence="4">DSM 3669</strain>
    </source>
</reference>
<accession>A0A1I6D8A7</accession>
<keyword evidence="1 2" id="KW-0808">Transferase</keyword>
<dbReference type="FunFam" id="3.40.1180.10:FF:000001">
    <property type="entry name" value="(2E,6E)-farnesyl-diphosphate-specific ditrans,polycis-undecaprenyl-diphosphate synthase"/>
    <property type="match status" value="1"/>
</dbReference>
<dbReference type="Pfam" id="PF01255">
    <property type="entry name" value="Prenyltransf"/>
    <property type="match status" value="1"/>
</dbReference>
<comment type="function">
    <text evidence="2">Catalyzes the condensation of isopentenyl diphosphate (IPP) with allylic pyrophosphates generating different type of terpenoids.</text>
</comment>
<feature type="binding site" evidence="2">
    <location>
        <position position="47"/>
    </location>
    <ligand>
        <name>substrate</name>
    </ligand>
</feature>
<evidence type="ECO:0000256" key="1">
    <source>
        <dbReference type="ARBA" id="ARBA00022679"/>
    </source>
</evidence>
<organism evidence="3 4">
    <name type="scientific">Desulfoscipio geothermicus DSM 3669</name>
    <dbReference type="NCBI Taxonomy" id="1121426"/>
    <lineage>
        <taxon>Bacteria</taxon>
        <taxon>Bacillati</taxon>
        <taxon>Bacillota</taxon>
        <taxon>Clostridia</taxon>
        <taxon>Eubacteriales</taxon>
        <taxon>Desulfallaceae</taxon>
        <taxon>Desulfoscipio</taxon>
    </lineage>
</organism>
<dbReference type="GO" id="GO:0000287">
    <property type="term" value="F:magnesium ion binding"/>
    <property type="evidence" value="ECO:0007669"/>
    <property type="project" value="UniProtKB-UniRule"/>
</dbReference>
<dbReference type="PANTHER" id="PTHR10291:SF0">
    <property type="entry name" value="DEHYDRODOLICHYL DIPHOSPHATE SYNTHASE 2"/>
    <property type="match status" value="1"/>
</dbReference>
<feature type="binding site" evidence="2">
    <location>
        <position position="42"/>
    </location>
    <ligand>
        <name>Mg(2+)</name>
        <dbReference type="ChEBI" id="CHEBI:18420"/>
    </ligand>
</feature>
<comment type="subunit">
    <text evidence="2">Homodimer.</text>
</comment>
<dbReference type="CDD" id="cd00475">
    <property type="entry name" value="Cis_IPPS"/>
    <property type="match status" value="1"/>
</dbReference>
<dbReference type="SUPFAM" id="SSF64005">
    <property type="entry name" value="Undecaprenyl diphosphate synthase"/>
    <property type="match status" value="1"/>
</dbReference>
<dbReference type="PANTHER" id="PTHR10291">
    <property type="entry name" value="DEHYDRODOLICHYL DIPHOSPHATE SYNTHASE FAMILY MEMBER"/>
    <property type="match status" value="1"/>
</dbReference>
<feature type="binding site" evidence="2">
    <location>
        <position position="229"/>
    </location>
    <ligand>
        <name>Mg(2+)</name>
        <dbReference type="ChEBI" id="CHEBI:18420"/>
    </ligand>
</feature>
<feature type="binding site" evidence="2">
    <location>
        <position position="55"/>
    </location>
    <ligand>
        <name>substrate</name>
    </ligand>
</feature>
<dbReference type="InterPro" id="IPR036424">
    <property type="entry name" value="UPP_synth-like_sf"/>
</dbReference>
<dbReference type="RefSeq" id="WP_425429470.1">
    <property type="nucleotide sequence ID" value="NZ_FOYM01000007.1"/>
</dbReference>
<dbReference type="EC" id="2.5.1.-" evidence="2"/>
<dbReference type="HAMAP" id="MF_01139">
    <property type="entry name" value="ISPT"/>
    <property type="match status" value="1"/>
</dbReference>
<feature type="active site" evidence="2">
    <location>
        <position position="42"/>
    </location>
</feature>
<feature type="active site" description="Proton acceptor" evidence="2">
    <location>
        <position position="90"/>
    </location>
</feature>
<comment type="cofactor">
    <cofactor evidence="2">
        <name>Mg(2+)</name>
        <dbReference type="ChEBI" id="CHEBI:18420"/>
    </cofactor>
    <text evidence="2">Binds 2 magnesium ions per subunit.</text>
</comment>
<dbReference type="STRING" id="39060.SAMN05660706_10734"/>